<organism evidence="6 7">
    <name type="scientific">Helicostylum pulchrum</name>
    <dbReference type="NCBI Taxonomy" id="562976"/>
    <lineage>
        <taxon>Eukaryota</taxon>
        <taxon>Fungi</taxon>
        <taxon>Fungi incertae sedis</taxon>
        <taxon>Mucoromycota</taxon>
        <taxon>Mucoromycotina</taxon>
        <taxon>Mucoromycetes</taxon>
        <taxon>Mucorales</taxon>
        <taxon>Mucorineae</taxon>
        <taxon>Mucoraceae</taxon>
        <taxon>Helicostylum</taxon>
    </lineage>
</organism>
<dbReference type="Gene3D" id="1.10.10.10">
    <property type="entry name" value="Winged helix-like DNA-binding domain superfamily/Winged helix DNA-binding domain"/>
    <property type="match status" value="1"/>
</dbReference>
<evidence type="ECO:0000313" key="7">
    <source>
        <dbReference type="Proteomes" id="UP001476247"/>
    </source>
</evidence>
<name>A0ABP9XY18_9FUNG</name>
<dbReference type="EMBL" id="BAABUJ010000013">
    <property type="protein sequence ID" value="GAA5799635.1"/>
    <property type="molecule type" value="Genomic_DNA"/>
</dbReference>
<dbReference type="PANTHER" id="PTHR46572">
    <property type="entry name" value="RHO1 GDP-GTP EXCHANGE PROTEIN 1-RELATED"/>
    <property type="match status" value="1"/>
</dbReference>
<dbReference type="Gene3D" id="1.20.900.10">
    <property type="entry name" value="Dbl homology (DH) domain"/>
    <property type="match status" value="1"/>
</dbReference>
<proteinExistence type="predicted"/>
<dbReference type="PANTHER" id="PTHR46572:SF2">
    <property type="entry name" value="RHO1 GDP-GTP EXCHANGE PROTEIN 1-RELATED"/>
    <property type="match status" value="1"/>
</dbReference>
<dbReference type="InterPro" id="IPR001849">
    <property type="entry name" value="PH_domain"/>
</dbReference>
<dbReference type="Pfam" id="PF00780">
    <property type="entry name" value="CNH"/>
    <property type="match status" value="1"/>
</dbReference>
<dbReference type="InterPro" id="IPR001180">
    <property type="entry name" value="CNH_dom"/>
</dbReference>
<keyword evidence="7" id="KW-1185">Reference proteome</keyword>
<dbReference type="PROSITE" id="PS50010">
    <property type="entry name" value="DH_2"/>
    <property type="match status" value="1"/>
</dbReference>
<dbReference type="PROSITE" id="PS50219">
    <property type="entry name" value="CNH"/>
    <property type="match status" value="1"/>
</dbReference>
<evidence type="ECO:0000256" key="2">
    <source>
        <dbReference type="ARBA" id="ARBA00022658"/>
    </source>
</evidence>
<dbReference type="Pfam" id="PF00610">
    <property type="entry name" value="DEP"/>
    <property type="match status" value="1"/>
</dbReference>
<keyword evidence="2" id="KW-0344">Guanine-nucleotide releasing factor</keyword>
<dbReference type="CDD" id="cd00160">
    <property type="entry name" value="RhoGEF"/>
    <property type="match status" value="1"/>
</dbReference>
<dbReference type="Proteomes" id="UP001476247">
    <property type="component" value="Unassembled WGS sequence"/>
</dbReference>
<evidence type="ECO:0000256" key="1">
    <source>
        <dbReference type="ARBA" id="ARBA00022553"/>
    </source>
</evidence>
<dbReference type="SUPFAM" id="SSF46785">
    <property type="entry name" value="Winged helix' DNA-binding domain"/>
    <property type="match status" value="1"/>
</dbReference>
<dbReference type="InterPro" id="IPR052233">
    <property type="entry name" value="Rho-type_GEFs"/>
</dbReference>
<dbReference type="Pfam" id="PF00621">
    <property type="entry name" value="RhoGEF"/>
    <property type="match status" value="1"/>
</dbReference>
<dbReference type="Gene3D" id="2.30.29.30">
    <property type="entry name" value="Pleckstrin-homology domain (PH domain)/Phosphotyrosine-binding domain (PTB)"/>
    <property type="match status" value="1"/>
</dbReference>
<evidence type="ECO:0000259" key="5">
    <source>
        <dbReference type="PROSITE" id="PS50219"/>
    </source>
</evidence>
<dbReference type="InterPro" id="IPR000219">
    <property type="entry name" value="DH_dom"/>
</dbReference>
<accession>A0ABP9XY18</accession>
<dbReference type="SMART" id="SM00036">
    <property type="entry name" value="CNH"/>
    <property type="match status" value="1"/>
</dbReference>
<dbReference type="InterPro" id="IPR041675">
    <property type="entry name" value="PH_5"/>
</dbReference>
<dbReference type="Pfam" id="PF15405">
    <property type="entry name" value="PH_5"/>
    <property type="match status" value="1"/>
</dbReference>
<dbReference type="SMART" id="SM00325">
    <property type="entry name" value="RhoGEF"/>
    <property type="match status" value="1"/>
</dbReference>
<reference evidence="6 7" key="1">
    <citation type="submission" date="2024-04" db="EMBL/GenBank/DDBJ databases">
        <title>genome sequences of Mucor flavus KT1a and Helicostylum pulchrum KT1b strains isolation_sourced from the surface of a dry-aged beef.</title>
        <authorList>
            <person name="Toyotome T."/>
            <person name="Hosono M."/>
            <person name="Torimaru M."/>
            <person name="Fukuda K."/>
            <person name="Mikami N."/>
        </authorList>
    </citation>
    <scope>NUCLEOTIDE SEQUENCE [LARGE SCALE GENOMIC DNA]</scope>
    <source>
        <strain evidence="6 7">KT1b</strain>
    </source>
</reference>
<feature type="domain" description="CNH" evidence="5">
    <location>
        <begin position="656"/>
        <end position="1017"/>
    </location>
</feature>
<dbReference type="SMART" id="SM00049">
    <property type="entry name" value="DEP"/>
    <property type="match status" value="1"/>
</dbReference>
<dbReference type="InterPro" id="IPR036388">
    <property type="entry name" value="WH-like_DNA-bd_sf"/>
</dbReference>
<dbReference type="InterPro" id="IPR000591">
    <property type="entry name" value="DEP_dom"/>
</dbReference>
<feature type="domain" description="DH" evidence="4">
    <location>
        <begin position="271"/>
        <end position="459"/>
    </location>
</feature>
<evidence type="ECO:0000259" key="3">
    <source>
        <dbReference type="PROSITE" id="PS50003"/>
    </source>
</evidence>
<evidence type="ECO:0000259" key="4">
    <source>
        <dbReference type="PROSITE" id="PS50010"/>
    </source>
</evidence>
<dbReference type="SUPFAM" id="SSF50729">
    <property type="entry name" value="PH domain-like"/>
    <property type="match status" value="1"/>
</dbReference>
<sequence length="1039" mass="118944">MYNLTISSTQIEHENHSELSPAAAFRNNYYLSQQQEDDDIEKKVNSSRLLSKLAPMRAKLSKKTNLDLLWQSSTLPLRKSAESPSIRKKRKDFEGSDFILYPALLSKVAYAFKENMVASTKSKDSITYHEVFDGRDAVNKLASIIKTTDRNLAILIGRALDHQKFFHDVNYENRLRDSINELYQFKDNTEKLSTDSVSLNQTKELPNGVFTLLTDCYSATCTRDSACYSVLCPRRLTQQTQNFLSEENEQRLWINTVSKNTLNNLSSNEMRRQENIFELIYTEKDFVDDLIYVEQNWIAPLLLHDSIPTDRSEQFVKDLFWNLPKIRQSNELLLSDLLQRQQQDKVVNQIGDVFLTHVCTVFEPFVDYGSHQVISKYIFENEKASNVAFAKLVETIERSPKSRKLELNGYLTKPTTRLGRYNLLLREILKHTPKDHPDHTSIPKVMHLINHFLERVNEESGKSENKLSLQVLEKKLSFKKVNNQEIEGLDLLSSDRKIIMKGPLKRKGSGNNTEASELQIYVLDHCLLIIKSKCFDNFENYKLYKKPIPLALLAISLPDQAKRSSSILPYNRSSTGSFYSSGSTDFLPPVISNKNGYPISFIHLGRQGSGTITLYTSTLASRRKWVDTIEKYRHSIMEKEQVFQMIDISDQYFNSFNKVNCAAACGTSMMIGCDHGVYLKKSILNKDDDDDEGIIRILSIDKVSQIDILEGPKLLLILADKILYTYSIDSLFDQNNNYLASNFVSTSISSPSSTTKIQTIRESSIKSSTSSSAESHDSKNRFTKTLCKKTMMRKLSSNVSFFKVGKVFDKTSPTDPIERTLICFVKYNAMTSTIRALEPYDESQDAKKKKRKSNHLGLFMRNSTDVLRGFKDLYIPGEATSIQYFKNVVCVGSAKGFQMVDIGSAGVQSVLDPSDENHNFITQRETLKPVSMFRHPDGLILLCYNEIAFYIDKKGRRVRTDWIIQWEGHPTSFAFYYPYILAFDSSFIEIRHINTGDLTQVIPGNNIRCLRPDPSDTIYCVMEDRRSGNELVFSLKYVI</sequence>
<dbReference type="SUPFAM" id="SSF48065">
    <property type="entry name" value="DBL homology domain (DH-domain)"/>
    <property type="match status" value="1"/>
</dbReference>
<dbReference type="InterPro" id="IPR036390">
    <property type="entry name" value="WH_DNA-bd_sf"/>
</dbReference>
<dbReference type="SMART" id="SM00233">
    <property type="entry name" value="PH"/>
    <property type="match status" value="1"/>
</dbReference>
<dbReference type="InterPro" id="IPR011993">
    <property type="entry name" value="PH-like_dom_sf"/>
</dbReference>
<evidence type="ECO:0000313" key="6">
    <source>
        <dbReference type="EMBL" id="GAA5799635.1"/>
    </source>
</evidence>
<protein>
    <submittedName>
        <fullName evidence="6">Uncharacterized protein</fullName>
    </submittedName>
</protein>
<gene>
    <name evidence="6" type="ORF">HPULCUR_005051</name>
</gene>
<feature type="domain" description="PH" evidence="3">
    <location>
        <begin position="497"/>
        <end position="634"/>
    </location>
</feature>
<dbReference type="PROSITE" id="PS50003">
    <property type="entry name" value="PH_DOMAIN"/>
    <property type="match status" value="1"/>
</dbReference>
<dbReference type="InterPro" id="IPR035899">
    <property type="entry name" value="DBL_dom_sf"/>
</dbReference>
<keyword evidence="1" id="KW-0597">Phosphoprotein</keyword>
<comment type="caution">
    <text evidence="6">The sequence shown here is derived from an EMBL/GenBank/DDBJ whole genome shotgun (WGS) entry which is preliminary data.</text>
</comment>